<evidence type="ECO:0000313" key="9">
    <source>
        <dbReference type="Proteomes" id="UP000286806"/>
    </source>
</evidence>
<accession>A0A401J9I9</accession>
<sequence>MKVSILTDPDFSSFYFFKPTIHTKNPLHSAVTRIVNRVGLSRAILFTLFARGWQIIAAPITLLLVGHYFNLVQQGFYYTFSSVLALQVIFELGLAFVITQFASHEFAALSWGHAGQVHGDQKAINRLHAILRRSVVWYGGVALLMALFILPAGLFFFSSHETAGSTVSWQSPWVVLVLAASAYLPIIPILAAIEGSGQVAQVNRLRLVQGIFSSALTWAAIAGGAGLYAAAATFIVNVIFGSGWIARTYPALLSAIRHQKDEAGLSGFSWKREIWPMQWRIAVSWASGYFIFQLFTPILFYYHGPAQAGQMGMSLVIANMLNSVALVWLQANTPVMAQSAARADWQTLDRVFAQVFWQSVAVSWVGSVAVLAVLELFSSYPLAQRLLPMTDMVYLLAAFALTHVIGALAYYLRMHKREPFMFLSVLGAIQVALAMWYFGRRYGSTGMVMSLLVINLVYGLPSALWLWLRLRKIWHQPAGQVK</sequence>
<evidence type="ECO:0000256" key="3">
    <source>
        <dbReference type="ARBA" id="ARBA00022475"/>
    </source>
</evidence>
<feature type="transmembrane region" description="Helical" evidence="7">
    <location>
        <begin position="308"/>
        <end position="331"/>
    </location>
</feature>
<feature type="transmembrane region" description="Helical" evidence="7">
    <location>
        <begin position="205"/>
        <end position="221"/>
    </location>
</feature>
<name>A0A401J9I9_9PROT</name>
<gene>
    <name evidence="8" type="ORF">SFMTTN_0076</name>
</gene>
<feature type="transmembrane region" description="Helical" evidence="7">
    <location>
        <begin position="227"/>
        <end position="246"/>
    </location>
</feature>
<evidence type="ECO:0000256" key="2">
    <source>
        <dbReference type="ARBA" id="ARBA00007430"/>
    </source>
</evidence>
<comment type="caution">
    <text evidence="8">The sequence shown here is derived from an EMBL/GenBank/DDBJ whole genome shotgun (WGS) entry which is preliminary data.</text>
</comment>
<evidence type="ECO:0000256" key="5">
    <source>
        <dbReference type="ARBA" id="ARBA00022989"/>
    </source>
</evidence>
<comment type="similarity">
    <text evidence="2">Belongs to the polysaccharide synthase family.</text>
</comment>
<dbReference type="AlphaFoldDB" id="A0A401J9I9"/>
<evidence type="ECO:0000313" key="8">
    <source>
        <dbReference type="EMBL" id="GBL44281.1"/>
    </source>
</evidence>
<organism evidence="8 9">
    <name type="scientific">Sulfuriferula multivorans</name>
    <dbReference type="NCBI Taxonomy" id="1559896"/>
    <lineage>
        <taxon>Bacteria</taxon>
        <taxon>Pseudomonadati</taxon>
        <taxon>Pseudomonadota</taxon>
        <taxon>Betaproteobacteria</taxon>
        <taxon>Nitrosomonadales</taxon>
        <taxon>Sulfuricellaceae</taxon>
        <taxon>Sulfuriferula</taxon>
    </lineage>
</organism>
<dbReference type="EMBL" id="BGOW01000001">
    <property type="protein sequence ID" value="GBL44281.1"/>
    <property type="molecule type" value="Genomic_DNA"/>
</dbReference>
<evidence type="ECO:0000256" key="7">
    <source>
        <dbReference type="SAM" id="Phobius"/>
    </source>
</evidence>
<keyword evidence="5 7" id="KW-1133">Transmembrane helix</keyword>
<dbReference type="RefSeq" id="WP_223247584.1">
    <property type="nucleotide sequence ID" value="NZ_BGOW01000001.1"/>
</dbReference>
<keyword evidence="9" id="KW-1185">Reference proteome</keyword>
<reference evidence="8 9" key="1">
    <citation type="journal article" date="2019" name="Front. Microbiol.">
        <title>Genomes of Neutrophilic Sulfur-Oxidizing Chemolithoautotrophs Representing 9 Proteobacterial Species From 8 Genera.</title>
        <authorList>
            <person name="Watanabe T."/>
            <person name="Kojima H."/>
            <person name="Umezawa K."/>
            <person name="Hori C."/>
            <person name="Takasuka T.E."/>
            <person name="Kato Y."/>
            <person name="Fukui M."/>
        </authorList>
    </citation>
    <scope>NUCLEOTIDE SEQUENCE [LARGE SCALE GENOMIC DNA]</scope>
    <source>
        <strain evidence="8 9">TTN</strain>
    </source>
</reference>
<feature type="transmembrane region" description="Helical" evidence="7">
    <location>
        <begin position="173"/>
        <end position="193"/>
    </location>
</feature>
<proteinExistence type="inferred from homology"/>
<dbReference type="PANTHER" id="PTHR30250">
    <property type="entry name" value="PST FAMILY PREDICTED COLANIC ACID TRANSPORTER"/>
    <property type="match status" value="1"/>
</dbReference>
<feature type="transmembrane region" description="Helical" evidence="7">
    <location>
        <begin position="135"/>
        <end position="157"/>
    </location>
</feature>
<feature type="transmembrane region" description="Helical" evidence="7">
    <location>
        <begin position="351"/>
        <end position="373"/>
    </location>
</feature>
<feature type="transmembrane region" description="Helical" evidence="7">
    <location>
        <begin position="419"/>
        <end position="439"/>
    </location>
</feature>
<evidence type="ECO:0000256" key="1">
    <source>
        <dbReference type="ARBA" id="ARBA00004651"/>
    </source>
</evidence>
<protein>
    <submittedName>
        <fullName evidence="8">Uncharacterized protein</fullName>
    </submittedName>
</protein>
<keyword evidence="3" id="KW-1003">Cell membrane</keyword>
<evidence type="ECO:0000256" key="6">
    <source>
        <dbReference type="ARBA" id="ARBA00023136"/>
    </source>
</evidence>
<feature type="transmembrane region" description="Helical" evidence="7">
    <location>
        <begin position="43"/>
        <end position="69"/>
    </location>
</feature>
<feature type="transmembrane region" description="Helical" evidence="7">
    <location>
        <begin position="393"/>
        <end position="412"/>
    </location>
</feature>
<feature type="transmembrane region" description="Helical" evidence="7">
    <location>
        <begin position="281"/>
        <end position="302"/>
    </location>
</feature>
<feature type="transmembrane region" description="Helical" evidence="7">
    <location>
        <begin position="75"/>
        <end position="98"/>
    </location>
</feature>
<evidence type="ECO:0000256" key="4">
    <source>
        <dbReference type="ARBA" id="ARBA00022692"/>
    </source>
</evidence>
<dbReference type="GO" id="GO:0005886">
    <property type="term" value="C:plasma membrane"/>
    <property type="evidence" value="ECO:0007669"/>
    <property type="project" value="UniProtKB-SubCell"/>
</dbReference>
<dbReference type="PANTHER" id="PTHR30250:SF10">
    <property type="entry name" value="LIPOPOLYSACCHARIDE BIOSYNTHESIS PROTEIN WZXC"/>
    <property type="match status" value="1"/>
</dbReference>
<comment type="subcellular location">
    <subcellularLocation>
        <location evidence="1">Cell membrane</location>
        <topology evidence="1">Multi-pass membrane protein</topology>
    </subcellularLocation>
</comment>
<feature type="transmembrane region" description="Helical" evidence="7">
    <location>
        <begin position="445"/>
        <end position="468"/>
    </location>
</feature>
<keyword evidence="6 7" id="KW-0472">Membrane</keyword>
<dbReference type="InterPro" id="IPR050833">
    <property type="entry name" value="Poly_Biosynth_Transport"/>
</dbReference>
<dbReference type="Proteomes" id="UP000286806">
    <property type="component" value="Unassembled WGS sequence"/>
</dbReference>
<keyword evidence="4 7" id="KW-0812">Transmembrane</keyword>